<evidence type="ECO:0000313" key="3">
    <source>
        <dbReference type="Proteomes" id="UP000287651"/>
    </source>
</evidence>
<dbReference type="Proteomes" id="UP000287651">
    <property type="component" value="Unassembled WGS sequence"/>
</dbReference>
<protein>
    <submittedName>
        <fullName evidence="2">Uncharacterized protein</fullName>
    </submittedName>
</protein>
<sequence>MNKAQTTSKSLLFPKDPRVVNEIIIKVAFFRNGGRDRDRRPYMNHREGTNLGRREADDKIMQRERAKEPRRGRPSPNPHPPAERSQPGAYKEPLRRRPPVAAAR</sequence>
<comment type="caution">
    <text evidence="2">The sequence shown here is derived from an EMBL/GenBank/DDBJ whole genome shotgun (WGS) entry which is preliminary data.</text>
</comment>
<feature type="region of interest" description="Disordered" evidence="1">
    <location>
        <begin position="32"/>
        <end position="104"/>
    </location>
</feature>
<dbReference type="EMBL" id="AMZH03005037">
    <property type="protein sequence ID" value="RRT67470.1"/>
    <property type="molecule type" value="Genomic_DNA"/>
</dbReference>
<reference evidence="2 3" key="1">
    <citation type="journal article" date="2014" name="Agronomy (Basel)">
        <title>A Draft Genome Sequence for Ensete ventricosum, the Drought-Tolerant Tree Against Hunger.</title>
        <authorList>
            <person name="Harrison J."/>
            <person name="Moore K.A."/>
            <person name="Paszkiewicz K."/>
            <person name="Jones T."/>
            <person name="Grant M."/>
            <person name="Ambacheew D."/>
            <person name="Muzemil S."/>
            <person name="Studholme D.J."/>
        </authorList>
    </citation>
    <scope>NUCLEOTIDE SEQUENCE [LARGE SCALE GENOMIC DNA]</scope>
</reference>
<organism evidence="2 3">
    <name type="scientific">Ensete ventricosum</name>
    <name type="common">Abyssinian banana</name>
    <name type="synonym">Musa ensete</name>
    <dbReference type="NCBI Taxonomy" id="4639"/>
    <lineage>
        <taxon>Eukaryota</taxon>
        <taxon>Viridiplantae</taxon>
        <taxon>Streptophyta</taxon>
        <taxon>Embryophyta</taxon>
        <taxon>Tracheophyta</taxon>
        <taxon>Spermatophyta</taxon>
        <taxon>Magnoliopsida</taxon>
        <taxon>Liliopsida</taxon>
        <taxon>Zingiberales</taxon>
        <taxon>Musaceae</taxon>
        <taxon>Ensete</taxon>
    </lineage>
</organism>
<dbReference type="AlphaFoldDB" id="A0A426ZU39"/>
<gene>
    <name evidence="2" type="ORF">B296_00019071</name>
</gene>
<accession>A0A426ZU39</accession>
<evidence type="ECO:0000256" key="1">
    <source>
        <dbReference type="SAM" id="MobiDB-lite"/>
    </source>
</evidence>
<feature type="compositionally biased region" description="Basic and acidic residues" evidence="1">
    <location>
        <begin position="33"/>
        <end position="71"/>
    </location>
</feature>
<name>A0A426ZU39_ENSVE</name>
<proteinExistence type="predicted"/>
<evidence type="ECO:0000313" key="2">
    <source>
        <dbReference type="EMBL" id="RRT67470.1"/>
    </source>
</evidence>